<dbReference type="GO" id="GO:0070967">
    <property type="term" value="F:coenzyme F420 binding"/>
    <property type="evidence" value="ECO:0007669"/>
    <property type="project" value="TreeGrafter"/>
</dbReference>
<dbReference type="PANTHER" id="PTHR35176:SF11">
    <property type="entry name" value="PYRIDOXAMINE 5'-PHOSPHATE OXIDASE FAMILY PROTEIN"/>
    <property type="match status" value="1"/>
</dbReference>
<dbReference type="InterPro" id="IPR019965">
    <property type="entry name" value="PPOX_F420-dep_Rv2061_put"/>
</dbReference>
<dbReference type="Proteomes" id="UP000287519">
    <property type="component" value="Unassembled WGS sequence"/>
</dbReference>
<evidence type="ECO:0000256" key="1">
    <source>
        <dbReference type="ARBA" id="ARBA00023002"/>
    </source>
</evidence>
<dbReference type="PANTHER" id="PTHR35176">
    <property type="entry name" value="HEME OXYGENASE HI_0854-RELATED"/>
    <property type="match status" value="1"/>
</dbReference>
<dbReference type="InterPro" id="IPR012349">
    <property type="entry name" value="Split_barrel_FMN-bd"/>
</dbReference>
<name>A0A402BXP5_RHOWR</name>
<feature type="compositionally biased region" description="Basic residues" evidence="2">
    <location>
        <begin position="91"/>
        <end position="102"/>
    </location>
</feature>
<dbReference type="GO" id="GO:0016627">
    <property type="term" value="F:oxidoreductase activity, acting on the CH-CH group of donors"/>
    <property type="evidence" value="ECO:0007669"/>
    <property type="project" value="TreeGrafter"/>
</dbReference>
<evidence type="ECO:0000313" key="4">
    <source>
        <dbReference type="EMBL" id="GCE36150.1"/>
    </source>
</evidence>
<proteinExistence type="predicted"/>
<feature type="region of interest" description="Disordered" evidence="2">
    <location>
        <begin position="87"/>
        <end position="145"/>
    </location>
</feature>
<feature type="domain" description="Pyridoxamine 5'-phosphate oxidase N-terminal" evidence="3">
    <location>
        <begin position="7"/>
        <end position="109"/>
    </location>
</feature>
<dbReference type="EMBL" id="BHYM01000001">
    <property type="protein sequence ID" value="GCE36150.1"/>
    <property type="molecule type" value="Genomic_DNA"/>
</dbReference>
<dbReference type="AlphaFoldDB" id="A0A402BXP5"/>
<keyword evidence="5" id="KW-1185">Reference proteome</keyword>
<evidence type="ECO:0000313" key="5">
    <source>
        <dbReference type="Proteomes" id="UP000287519"/>
    </source>
</evidence>
<keyword evidence="1" id="KW-0560">Oxidoreductase</keyword>
<dbReference type="NCBIfam" id="TIGR03666">
    <property type="entry name" value="Rv2061_F420"/>
    <property type="match status" value="1"/>
</dbReference>
<dbReference type="GO" id="GO:0005829">
    <property type="term" value="C:cytosol"/>
    <property type="evidence" value="ECO:0007669"/>
    <property type="project" value="TreeGrafter"/>
</dbReference>
<dbReference type="Pfam" id="PF01243">
    <property type="entry name" value="PNPOx_N"/>
    <property type="match status" value="1"/>
</dbReference>
<sequence length="145" mass="16044">MTEFERLGDESFVSLTTFRRSGEPVSTPVWIARDGDALIVTTPEESGKVKRLRNNESVELRPCSRRGKVDARVDPVAAVAEIVTDESASRRMARHDPRRVRPRVPDRDVHRTGPRASAEAAGPAADHPGKRAGHPHHLMTLADVR</sequence>
<reference evidence="4 5" key="1">
    <citation type="submission" date="2018-11" db="EMBL/GenBank/DDBJ databases">
        <title>Microbial catabolism of amino acid.</title>
        <authorList>
            <person name="Hibi M."/>
            <person name="Ogawa J."/>
        </authorList>
    </citation>
    <scope>NUCLEOTIDE SEQUENCE [LARGE SCALE GENOMIC DNA]</scope>
    <source>
        <strain evidence="4 5">C31-06</strain>
    </source>
</reference>
<feature type="compositionally biased region" description="Low complexity" evidence="2">
    <location>
        <begin position="114"/>
        <end position="126"/>
    </location>
</feature>
<dbReference type="Gene3D" id="2.30.110.10">
    <property type="entry name" value="Electron Transport, Fmn-binding Protein, Chain A"/>
    <property type="match status" value="1"/>
</dbReference>
<organism evidence="4 5">
    <name type="scientific">Rhodococcus wratislaviensis</name>
    <name type="common">Tsukamurella wratislaviensis</name>
    <dbReference type="NCBI Taxonomy" id="44752"/>
    <lineage>
        <taxon>Bacteria</taxon>
        <taxon>Bacillati</taxon>
        <taxon>Actinomycetota</taxon>
        <taxon>Actinomycetes</taxon>
        <taxon>Mycobacteriales</taxon>
        <taxon>Nocardiaceae</taxon>
        <taxon>Rhodococcus</taxon>
    </lineage>
</organism>
<dbReference type="InterPro" id="IPR052019">
    <property type="entry name" value="F420H2_bilvrd_red/Heme_oxyg"/>
</dbReference>
<evidence type="ECO:0000256" key="2">
    <source>
        <dbReference type="SAM" id="MobiDB-lite"/>
    </source>
</evidence>
<gene>
    <name evidence="4" type="ORF">Rhow_000094</name>
</gene>
<protein>
    <recommendedName>
        <fullName evidence="3">Pyridoxamine 5'-phosphate oxidase N-terminal domain-containing protein</fullName>
    </recommendedName>
</protein>
<accession>A0A402BXP5</accession>
<dbReference type="InterPro" id="IPR011576">
    <property type="entry name" value="Pyridox_Oxase_N"/>
</dbReference>
<dbReference type="SUPFAM" id="SSF50475">
    <property type="entry name" value="FMN-binding split barrel"/>
    <property type="match status" value="1"/>
</dbReference>
<comment type="caution">
    <text evidence="4">The sequence shown here is derived from an EMBL/GenBank/DDBJ whole genome shotgun (WGS) entry which is preliminary data.</text>
</comment>
<evidence type="ECO:0000259" key="3">
    <source>
        <dbReference type="Pfam" id="PF01243"/>
    </source>
</evidence>